<dbReference type="Gene3D" id="3.30.70.560">
    <property type="entry name" value="7,8-Dihydro-6-hydroxymethylpterin-pyrophosphokinase HPPK"/>
    <property type="match status" value="1"/>
</dbReference>
<keyword evidence="8" id="KW-0067">ATP-binding</keyword>
<evidence type="ECO:0000256" key="9">
    <source>
        <dbReference type="ARBA" id="ARBA00022909"/>
    </source>
</evidence>
<dbReference type="InterPro" id="IPR035907">
    <property type="entry name" value="Hppk_sf"/>
</dbReference>
<dbReference type="CDD" id="cd00483">
    <property type="entry name" value="HPPK"/>
    <property type="match status" value="1"/>
</dbReference>
<accession>A0ABT8T8K0</accession>
<keyword evidence="6" id="KW-0547">Nucleotide-binding</keyword>
<evidence type="ECO:0000259" key="13">
    <source>
        <dbReference type="PROSITE" id="PS00794"/>
    </source>
</evidence>
<name>A0ABT8T8K0_9BACT</name>
<gene>
    <name evidence="14" type="primary">folK</name>
    <name evidence="14" type="ORF">Q2362_06960</name>
</gene>
<keyword evidence="5 14" id="KW-0808">Transferase</keyword>
<keyword evidence="15" id="KW-1185">Reference proteome</keyword>
<evidence type="ECO:0000256" key="6">
    <source>
        <dbReference type="ARBA" id="ARBA00022741"/>
    </source>
</evidence>
<comment type="similarity">
    <text evidence="2">Belongs to the HPPK family.</text>
</comment>
<keyword evidence="7" id="KW-0418">Kinase</keyword>
<evidence type="ECO:0000256" key="4">
    <source>
        <dbReference type="ARBA" id="ARBA00016218"/>
    </source>
</evidence>
<organism evidence="14 15">
    <name type="scientific">Campylobacter magnus</name>
    <dbReference type="NCBI Taxonomy" id="3026462"/>
    <lineage>
        <taxon>Bacteria</taxon>
        <taxon>Pseudomonadati</taxon>
        <taxon>Campylobacterota</taxon>
        <taxon>Epsilonproteobacteria</taxon>
        <taxon>Campylobacterales</taxon>
        <taxon>Campylobacteraceae</taxon>
        <taxon>Campylobacter</taxon>
    </lineage>
</organism>
<dbReference type="SUPFAM" id="SSF55083">
    <property type="entry name" value="6-hydroxymethyl-7,8-dihydropterin pyrophosphokinase, HPPK"/>
    <property type="match status" value="1"/>
</dbReference>
<evidence type="ECO:0000313" key="14">
    <source>
        <dbReference type="EMBL" id="MDO2409836.1"/>
    </source>
</evidence>
<comment type="pathway">
    <text evidence="1">Cofactor biosynthesis; tetrahydrofolate biosynthesis; 2-amino-4-hydroxy-6-hydroxymethyl-7,8-dihydropteridine diphosphate from 7,8-dihydroneopterin triphosphate: step 4/4.</text>
</comment>
<dbReference type="EC" id="2.7.6.3" evidence="3"/>
<dbReference type="PANTHER" id="PTHR43071">
    <property type="entry name" value="2-AMINO-4-HYDROXY-6-HYDROXYMETHYLDIHYDROPTERIDINE PYROPHOSPHOKINASE"/>
    <property type="match status" value="1"/>
</dbReference>
<dbReference type="InterPro" id="IPR000550">
    <property type="entry name" value="Hppk"/>
</dbReference>
<dbReference type="Pfam" id="PF01288">
    <property type="entry name" value="HPPK"/>
    <property type="match status" value="1"/>
</dbReference>
<dbReference type="PANTHER" id="PTHR43071:SF1">
    <property type="entry name" value="2-AMINO-4-HYDROXY-6-HYDROXYMETHYLDIHYDROPTERIDINE PYROPHOSPHOKINASE"/>
    <property type="match status" value="1"/>
</dbReference>
<comment type="function">
    <text evidence="10">Catalyzes the transfer of pyrophosphate from adenosine triphosphate (ATP) to 6-hydroxymethyl-7,8-dihydropterin, an enzymatic step in folate biosynthesis pathway.</text>
</comment>
<reference evidence="14 15" key="1">
    <citation type="submission" date="2023-06" db="EMBL/GenBank/DDBJ databases">
        <title>Campylobacter magnum sp. nov., isolated from cecal contents of domestic pigs (Sus scrofa domesticus).</title>
        <authorList>
            <person name="Papic B."/>
            <person name="Gruntar I."/>
        </authorList>
    </citation>
    <scope>NUCLEOTIDE SEQUENCE [LARGE SCALE GENOMIC DNA]</scope>
    <source>
        <strain evidence="15">34484-21</strain>
    </source>
</reference>
<sequence length="163" mass="19077">MYCSGFKKIIKSAFFPRKFARNSKKLRKIRYTYILGIGGNIANEKEVKSRFERLIVKLEKDRRFKLVKSSPIIKNKAFGYENQADFLNAVLEIKSSLYALKVLKIMLNYEKIFGRKRSFKNAPRTLDIDIIDFSAKIRQSERLRLPHPKACQRLSVILPLAMM</sequence>
<evidence type="ECO:0000256" key="7">
    <source>
        <dbReference type="ARBA" id="ARBA00022777"/>
    </source>
</evidence>
<proteinExistence type="inferred from homology"/>
<evidence type="ECO:0000313" key="15">
    <source>
        <dbReference type="Proteomes" id="UP001171111"/>
    </source>
</evidence>
<dbReference type="PROSITE" id="PS00794">
    <property type="entry name" value="HPPK"/>
    <property type="match status" value="1"/>
</dbReference>
<evidence type="ECO:0000256" key="12">
    <source>
        <dbReference type="ARBA" id="ARBA00033413"/>
    </source>
</evidence>
<dbReference type="RefSeq" id="WP_302244614.1">
    <property type="nucleotide sequence ID" value="NZ_JAULJQ010000008.1"/>
</dbReference>
<feature type="domain" description="7,8-dihydro-6-hydroxymethylpterin-pyrophosphokinase" evidence="13">
    <location>
        <begin position="120"/>
        <end position="131"/>
    </location>
</feature>
<dbReference type="Proteomes" id="UP001171111">
    <property type="component" value="Unassembled WGS sequence"/>
</dbReference>
<evidence type="ECO:0000256" key="8">
    <source>
        <dbReference type="ARBA" id="ARBA00022840"/>
    </source>
</evidence>
<keyword evidence="9" id="KW-0289">Folate biosynthesis</keyword>
<evidence type="ECO:0000256" key="2">
    <source>
        <dbReference type="ARBA" id="ARBA00005810"/>
    </source>
</evidence>
<dbReference type="EMBL" id="JAULJQ010000008">
    <property type="protein sequence ID" value="MDO2409836.1"/>
    <property type="molecule type" value="Genomic_DNA"/>
</dbReference>
<evidence type="ECO:0000256" key="10">
    <source>
        <dbReference type="ARBA" id="ARBA00029409"/>
    </source>
</evidence>
<dbReference type="GO" id="GO:0003848">
    <property type="term" value="F:2-amino-4-hydroxy-6-hydroxymethyldihydropteridine diphosphokinase activity"/>
    <property type="evidence" value="ECO:0007669"/>
    <property type="project" value="UniProtKB-EC"/>
</dbReference>
<evidence type="ECO:0000256" key="3">
    <source>
        <dbReference type="ARBA" id="ARBA00013253"/>
    </source>
</evidence>
<comment type="caution">
    <text evidence="14">The sequence shown here is derived from an EMBL/GenBank/DDBJ whole genome shotgun (WGS) entry which is preliminary data.</text>
</comment>
<protein>
    <recommendedName>
        <fullName evidence="4">2-amino-4-hydroxy-6-hydroxymethyldihydropteridine pyrophosphokinase</fullName>
        <ecNumber evidence="3">2.7.6.3</ecNumber>
    </recommendedName>
    <alternativeName>
        <fullName evidence="11">6-hydroxymethyl-7,8-dihydropterin pyrophosphokinase</fullName>
    </alternativeName>
    <alternativeName>
        <fullName evidence="12">7,8-dihydro-6-hydroxymethylpterin-pyrophosphokinase</fullName>
    </alternativeName>
</protein>
<dbReference type="NCBIfam" id="TIGR01498">
    <property type="entry name" value="folK"/>
    <property type="match status" value="1"/>
</dbReference>
<evidence type="ECO:0000256" key="1">
    <source>
        <dbReference type="ARBA" id="ARBA00005051"/>
    </source>
</evidence>
<evidence type="ECO:0000256" key="5">
    <source>
        <dbReference type="ARBA" id="ARBA00022679"/>
    </source>
</evidence>
<evidence type="ECO:0000256" key="11">
    <source>
        <dbReference type="ARBA" id="ARBA00029766"/>
    </source>
</evidence>